<dbReference type="EMBL" id="NIBG01000006">
    <property type="protein sequence ID" value="PAB59658.1"/>
    <property type="molecule type" value="Genomic_DNA"/>
</dbReference>
<sequence>MENLQTSKNSFLKYRLKEMEKIVRDPILFTSILLVMISLVVFIVWPLYEILKESFVSESGVLTLEFYKQALTSSENRRILFNTVGLGVFVGIIATAIAFVFAYADAFLRIKFKKIFNLVSILPIISPPFALAMAFIMLFGQRGIITYKLLGIPDANVYGFKGLASVQILTFFPVAYLLLLGILKKIDPSIEEAARNMGASRGQVFKTIVLPLVKPGILNAFLLVFIQSVADFGNAMVIGGNYTTLSAQVYIQSMGNYDLKGGTALASILLSISILMFVLQKYWIGSKSYVTVTGKPSRSRNLIEENHIRIPIFSICLLVTAFIILLYCLIPIGSFVKVWGIDYTPTMKHYEYIGKMGVKFIKDTTIMALIAMPITGVLGMVIAFLITRKKFIGRRMIEFTSMLAMAIPGTVIGIGYVLAYNERPLMLTGTATIIIISFIFRSMPVGIRSGIVSLQQIDPAIEEAAQDLGASTLKVFTSVTIPLIKSAFFSGLVYSFVRSMTALSAVIFLISARHNILTAEIMNQVDVGRIGVAAGYCTVLIVIVVTVVGIMKLLLSKLGVDTSQSKI</sequence>
<evidence type="ECO:0000256" key="2">
    <source>
        <dbReference type="ARBA" id="ARBA00022692"/>
    </source>
</evidence>
<dbReference type="InterPro" id="IPR000515">
    <property type="entry name" value="MetI-like"/>
</dbReference>
<keyword evidence="4 5" id="KW-0472">Membrane</keyword>
<proteinExistence type="inferred from homology"/>
<organism evidence="7 8">
    <name type="scientific">Anaeromicrobium sediminis</name>
    <dbReference type="NCBI Taxonomy" id="1478221"/>
    <lineage>
        <taxon>Bacteria</taxon>
        <taxon>Bacillati</taxon>
        <taxon>Bacillota</taxon>
        <taxon>Clostridia</taxon>
        <taxon>Peptostreptococcales</taxon>
        <taxon>Thermotaleaceae</taxon>
        <taxon>Anaeromicrobium</taxon>
    </lineage>
</organism>
<evidence type="ECO:0000313" key="7">
    <source>
        <dbReference type="EMBL" id="PAB59658.1"/>
    </source>
</evidence>
<dbReference type="OrthoDB" id="57323at2"/>
<feature type="transmembrane region" description="Helical" evidence="5">
    <location>
        <begin position="204"/>
        <end position="226"/>
    </location>
</feature>
<name>A0A267ML71_9FIRM</name>
<comment type="similarity">
    <text evidence="5">Belongs to the binding-protein-dependent transport system permease family.</text>
</comment>
<accession>A0A267ML71</accession>
<evidence type="ECO:0000256" key="3">
    <source>
        <dbReference type="ARBA" id="ARBA00022989"/>
    </source>
</evidence>
<feature type="domain" description="ABC transmembrane type-1" evidence="6">
    <location>
        <begin position="80"/>
        <end position="280"/>
    </location>
</feature>
<dbReference type="Pfam" id="PF00528">
    <property type="entry name" value="BPD_transp_1"/>
    <property type="match status" value="2"/>
</dbReference>
<evidence type="ECO:0000256" key="4">
    <source>
        <dbReference type="ARBA" id="ARBA00023136"/>
    </source>
</evidence>
<comment type="subcellular location">
    <subcellularLocation>
        <location evidence="5">Cell membrane</location>
        <topology evidence="5">Multi-pass membrane protein</topology>
    </subcellularLocation>
    <subcellularLocation>
        <location evidence="1">Membrane</location>
        <topology evidence="1">Multi-pass membrane protein</topology>
    </subcellularLocation>
</comment>
<dbReference type="GO" id="GO:0055085">
    <property type="term" value="P:transmembrane transport"/>
    <property type="evidence" value="ECO:0007669"/>
    <property type="project" value="InterPro"/>
</dbReference>
<evidence type="ECO:0000256" key="5">
    <source>
        <dbReference type="RuleBase" id="RU363032"/>
    </source>
</evidence>
<feature type="transmembrane region" description="Helical" evidence="5">
    <location>
        <begin position="487"/>
        <end position="510"/>
    </location>
</feature>
<dbReference type="RefSeq" id="WP_095133077.1">
    <property type="nucleotide sequence ID" value="NZ_NIBG01000006.1"/>
</dbReference>
<comment type="caution">
    <text evidence="7">The sequence shown here is derived from an EMBL/GenBank/DDBJ whole genome shotgun (WGS) entry which is preliminary data.</text>
</comment>
<feature type="transmembrane region" description="Helical" evidence="5">
    <location>
        <begin position="530"/>
        <end position="555"/>
    </location>
</feature>
<dbReference type="PROSITE" id="PS50928">
    <property type="entry name" value="ABC_TM1"/>
    <property type="match status" value="2"/>
</dbReference>
<dbReference type="InterPro" id="IPR035906">
    <property type="entry name" value="MetI-like_sf"/>
</dbReference>
<evidence type="ECO:0000313" key="8">
    <source>
        <dbReference type="Proteomes" id="UP000216024"/>
    </source>
</evidence>
<dbReference type="CDD" id="cd06261">
    <property type="entry name" value="TM_PBP2"/>
    <property type="match status" value="2"/>
</dbReference>
<feature type="transmembrane region" description="Helical" evidence="5">
    <location>
        <begin position="115"/>
        <end position="140"/>
    </location>
</feature>
<dbReference type="GO" id="GO:0005886">
    <property type="term" value="C:plasma membrane"/>
    <property type="evidence" value="ECO:0007669"/>
    <property type="project" value="UniProtKB-SubCell"/>
</dbReference>
<dbReference type="Gene3D" id="1.10.3720.10">
    <property type="entry name" value="MetI-like"/>
    <property type="match status" value="2"/>
</dbReference>
<dbReference type="PANTHER" id="PTHR43496">
    <property type="entry name" value="PROTEIN LPLB"/>
    <property type="match status" value="1"/>
</dbReference>
<dbReference type="AlphaFoldDB" id="A0A267ML71"/>
<evidence type="ECO:0000259" key="6">
    <source>
        <dbReference type="PROSITE" id="PS50928"/>
    </source>
</evidence>
<feature type="transmembrane region" description="Helical" evidence="5">
    <location>
        <begin position="79"/>
        <end position="103"/>
    </location>
</feature>
<feature type="transmembrane region" description="Helical" evidence="5">
    <location>
        <begin position="160"/>
        <end position="183"/>
    </location>
</feature>
<keyword evidence="2 5" id="KW-0812">Transmembrane</keyword>
<dbReference type="PANTHER" id="PTHR43496:SF1">
    <property type="entry name" value="POLYGALACTURONAN_RHAMNOGALACTURONAN TRANSPORT SYSTEM PERMEASE PROTEIN YTEP"/>
    <property type="match status" value="1"/>
</dbReference>
<feature type="transmembrane region" description="Helical" evidence="5">
    <location>
        <begin position="27"/>
        <end position="48"/>
    </location>
</feature>
<protein>
    <submittedName>
        <fullName evidence="7">ABC transporter permease</fullName>
    </submittedName>
</protein>
<keyword evidence="5" id="KW-0813">Transport</keyword>
<feature type="domain" description="ABC transmembrane type-1" evidence="6">
    <location>
        <begin position="361"/>
        <end position="549"/>
    </location>
</feature>
<feature type="transmembrane region" description="Helical" evidence="5">
    <location>
        <begin position="425"/>
        <end position="443"/>
    </location>
</feature>
<keyword evidence="3 5" id="KW-1133">Transmembrane helix</keyword>
<feature type="transmembrane region" description="Helical" evidence="5">
    <location>
        <begin position="261"/>
        <end position="279"/>
    </location>
</feature>
<feature type="transmembrane region" description="Helical" evidence="5">
    <location>
        <begin position="366"/>
        <end position="387"/>
    </location>
</feature>
<feature type="transmembrane region" description="Helical" evidence="5">
    <location>
        <begin position="308"/>
        <end position="332"/>
    </location>
</feature>
<feature type="transmembrane region" description="Helical" evidence="5">
    <location>
        <begin position="399"/>
        <end position="419"/>
    </location>
</feature>
<dbReference type="Proteomes" id="UP000216024">
    <property type="component" value="Unassembled WGS sequence"/>
</dbReference>
<dbReference type="SUPFAM" id="SSF161098">
    <property type="entry name" value="MetI-like"/>
    <property type="match status" value="2"/>
</dbReference>
<reference evidence="7 8" key="1">
    <citation type="submission" date="2017-06" db="EMBL/GenBank/DDBJ databases">
        <title>Draft genome sequence of anaerobic fermentative bacterium Anaeromicrobium sediminis DY2726D isolated from West Pacific Ocean sediments.</title>
        <authorList>
            <person name="Zeng X."/>
        </authorList>
    </citation>
    <scope>NUCLEOTIDE SEQUENCE [LARGE SCALE GENOMIC DNA]</scope>
    <source>
        <strain evidence="7 8">DY2726D</strain>
    </source>
</reference>
<keyword evidence="8" id="KW-1185">Reference proteome</keyword>
<evidence type="ECO:0000256" key="1">
    <source>
        <dbReference type="ARBA" id="ARBA00004141"/>
    </source>
</evidence>
<gene>
    <name evidence="7" type="ORF">CCE28_08815</name>
</gene>